<dbReference type="InterPro" id="IPR036719">
    <property type="entry name" value="Neuro-gated_channel_TM_sf"/>
</dbReference>
<feature type="domain" description="Neurotransmitter-gated ion-channel transmembrane" evidence="1">
    <location>
        <begin position="1"/>
        <end position="110"/>
    </location>
</feature>
<dbReference type="Pfam" id="PF02932">
    <property type="entry name" value="Neur_chan_memb"/>
    <property type="match status" value="1"/>
</dbReference>
<keyword evidence="3" id="KW-1185">Reference proteome</keyword>
<dbReference type="Proteomes" id="UP000075883">
    <property type="component" value="Unassembled WGS sequence"/>
</dbReference>
<dbReference type="AlphaFoldDB" id="A0A182MIC6"/>
<dbReference type="InterPro" id="IPR006029">
    <property type="entry name" value="Neurotrans-gated_channel_TM"/>
</dbReference>
<dbReference type="GO" id="GO:0006811">
    <property type="term" value="P:monoatomic ion transport"/>
    <property type="evidence" value="ECO:0007669"/>
    <property type="project" value="InterPro"/>
</dbReference>
<sequence>MSPFVRRLFLEIMPKILMMRRAKYTLPDYDDSTPSNGYTNEIEMSVSDFPGEFKEGGDSFDNIGVNLSHGSVEAENVIPKQLSPEVLSAIQAVRFIAQHIKDADKDNEVHVHQNLPLGGALGEWAYREWAIKRLIKVEAVEDIACVQMVHRMQLEDADDCWSHLRYGVINKPSLLHSSLCISLC</sequence>
<dbReference type="VEuPathDB" id="VectorBase:ACUA018989"/>
<evidence type="ECO:0000313" key="2">
    <source>
        <dbReference type="EnsemblMetazoa" id="ACUA018989-PA"/>
    </source>
</evidence>
<name>A0A182MIC6_9DIPT</name>
<reference evidence="3" key="1">
    <citation type="submission" date="2013-09" db="EMBL/GenBank/DDBJ databases">
        <title>The Genome Sequence of Anopheles culicifacies species A.</title>
        <authorList>
            <consortium name="The Broad Institute Genomics Platform"/>
            <person name="Neafsey D.E."/>
            <person name="Besansky N."/>
            <person name="Howell P."/>
            <person name="Walton C."/>
            <person name="Young S.K."/>
            <person name="Zeng Q."/>
            <person name="Gargeya S."/>
            <person name="Fitzgerald M."/>
            <person name="Haas B."/>
            <person name="Abouelleil A."/>
            <person name="Allen A.W."/>
            <person name="Alvarado L."/>
            <person name="Arachchi H.M."/>
            <person name="Berlin A.M."/>
            <person name="Chapman S.B."/>
            <person name="Gainer-Dewar J."/>
            <person name="Goldberg J."/>
            <person name="Griggs A."/>
            <person name="Gujja S."/>
            <person name="Hansen M."/>
            <person name="Howarth C."/>
            <person name="Imamovic A."/>
            <person name="Ireland A."/>
            <person name="Larimer J."/>
            <person name="McCowan C."/>
            <person name="Murphy C."/>
            <person name="Pearson M."/>
            <person name="Poon T.W."/>
            <person name="Priest M."/>
            <person name="Roberts A."/>
            <person name="Saif S."/>
            <person name="Shea T."/>
            <person name="Sisk P."/>
            <person name="Sykes S."/>
            <person name="Wortman J."/>
            <person name="Nusbaum C."/>
            <person name="Birren B."/>
        </authorList>
    </citation>
    <scope>NUCLEOTIDE SEQUENCE [LARGE SCALE GENOMIC DNA]</scope>
    <source>
        <strain evidence="3">A-37</strain>
    </source>
</reference>
<accession>A0A182MIC6</accession>
<dbReference type="EnsemblMetazoa" id="ACUA018989-RA">
    <property type="protein sequence ID" value="ACUA018989-PA"/>
    <property type="gene ID" value="ACUA018989"/>
</dbReference>
<dbReference type="GO" id="GO:0016020">
    <property type="term" value="C:membrane"/>
    <property type="evidence" value="ECO:0007669"/>
    <property type="project" value="InterPro"/>
</dbReference>
<evidence type="ECO:0000313" key="3">
    <source>
        <dbReference type="Proteomes" id="UP000075883"/>
    </source>
</evidence>
<evidence type="ECO:0000259" key="1">
    <source>
        <dbReference type="Pfam" id="PF02932"/>
    </source>
</evidence>
<dbReference type="STRING" id="139723.A0A182MIC6"/>
<organism evidence="2 3">
    <name type="scientific">Anopheles culicifacies</name>
    <dbReference type="NCBI Taxonomy" id="139723"/>
    <lineage>
        <taxon>Eukaryota</taxon>
        <taxon>Metazoa</taxon>
        <taxon>Ecdysozoa</taxon>
        <taxon>Arthropoda</taxon>
        <taxon>Hexapoda</taxon>
        <taxon>Insecta</taxon>
        <taxon>Pterygota</taxon>
        <taxon>Neoptera</taxon>
        <taxon>Endopterygota</taxon>
        <taxon>Diptera</taxon>
        <taxon>Nematocera</taxon>
        <taxon>Culicoidea</taxon>
        <taxon>Culicidae</taxon>
        <taxon>Anophelinae</taxon>
        <taxon>Anopheles</taxon>
        <taxon>culicifacies species complex</taxon>
    </lineage>
</organism>
<dbReference type="EMBL" id="AXCM01010845">
    <property type="status" value="NOT_ANNOTATED_CDS"/>
    <property type="molecule type" value="Genomic_DNA"/>
</dbReference>
<proteinExistence type="predicted"/>
<dbReference type="SUPFAM" id="SSF90112">
    <property type="entry name" value="Neurotransmitter-gated ion-channel transmembrane pore"/>
    <property type="match status" value="1"/>
</dbReference>
<reference evidence="2" key="2">
    <citation type="submission" date="2020-05" db="UniProtKB">
        <authorList>
            <consortium name="EnsemblMetazoa"/>
        </authorList>
    </citation>
    <scope>IDENTIFICATION</scope>
    <source>
        <strain evidence="2">A-37</strain>
    </source>
</reference>
<protein>
    <recommendedName>
        <fullName evidence="1">Neurotransmitter-gated ion-channel transmembrane domain-containing protein</fullName>
    </recommendedName>
</protein>